<dbReference type="GeneID" id="40309401"/>
<dbReference type="CDD" id="cd02037">
    <property type="entry name" value="Mrp_NBP35"/>
    <property type="match status" value="1"/>
</dbReference>
<organism evidence="9 10">
    <name type="scientific">Besnoitia besnoiti</name>
    <name type="common">Apicomplexan protozoan</name>
    <dbReference type="NCBI Taxonomy" id="94643"/>
    <lineage>
        <taxon>Eukaryota</taxon>
        <taxon>Sar</taxon>
        <taxon>Alveolata</taxon>
        <taxon>Apicomplexa</taxon>
        <taxon>Conoidasida</taxon>
        <taxon>Coccidia</taxon>
        <taxon>Eucoccidiorida</taxon>
        <taxon>Eimeriorina</taxon>
        <taxon>Sarcocystidae</taxon>
        <taxon>Besnoitia</taxon>
    </lineage>
</organism>
<dbReference type="Gene3D" id="3.30.300.130">
    <property type="entry name" value="Fe-S cluster assembly (FSCA)"/>
    <property type="match status" value="1"/>
</dbReference>
<dbReference type="AlphaFoldDB" id="A0A2A9MEH7"/>
<proteinExistence type="inferred from homology"/>
<evidence type="ECO:0000256" key="5">
    <source>
        <dbReference type="ARBA" id="ARBA00023014"/>
    </source>
</evidence>
<dbReference type="PROSITE" id="PS01215">
    <property type="entry name" value="MRP"/>
    <property type="match status" value="1"/>
</dbReference>
<name>A0A2A9MEH7_BESBE</name>
<accession>A0A2A9MEH7</accession>
<gene>
    <name evidence="9" type="ORF">BESB_044710</name>
</gene>
<dbReference type="GO" id="GO:0140663">
    <property type="term" value="F:ATP-dependent FeS chaperone activity"/>
    <property type="evidence" value="ECO:0007669"/>
    <property type="project" value="InterPro"/>
</dbReference>
<comment type="caution">
    <text evidence="9">The sequence shown here is derived from an EMBL/GenBank/DDBJ whole genome shotgun (WGS) entry which is preliminary data.</text>
</comment>
<dbReference type="EMBL" id="NWUJ01000003">
    <property type="protein sequence ID" value="PFH36279.1"/>
    <property type="molecule type" value="Genomic_DNA"/>
</dbReference>
<protein>
    <submittedName>
        <fullName evidence="9">MRP family domain-containing protein</fullName>
    </submittedName>
</protein>
<feature type="region of interest" description="Disordered" evidence="7">
    <location>
        <begin position="194"/>
        <end position="254"/>
    </location>
</feature>
<keyword evidence="1" id="KW-0479">Metal-binding</keyword>
<dbReference type="InterPro" id="IPR027417">
    <property type="entry name" value="P-loop_NTPase"/>
</dbReference>
<dbReference type="KEGG" id="bbes:BESB_044710"/>
<feature type="domain" description="MIP18 family-like" evidence="8">
    <location>
        <begin position="41"/>
        <end position="115"/>
    </location>
</feature>
<dbReference type="HAMAP" id="MF_02040">
    <property type="entry name" value="Mrp_NBP35"/>
    <property type="match status" value="1"/>
</dbReference>
<feature type="region of interest" description="Disordered" evidence="7">
    <location>
        <begin position="487"/>
        <end position="517"/>
    </location>
</feature>
<evidence type="ECO:0000256" key="4">
    <source>
        <dbReference type="ARBA" id="ARBA00023004"/>
    </source>
</evidence>
<evidence type="ECO:0000256" key="2">
    <source>
        <dbReference type="ARBA" id="ARBA00022741"/>
    </source>
</evidence>
<dbReference type="OrthoDB" id="1741334at2759"/>
<dbReference type="GO" id="GO:0046872">
    <property type="term" value="F:metal ion binding"/>
    <property type="evidence" value="ECO:0007669"/>
    <property type="project" value="UniProtKB-KW"/>
</dbReference>
<dbReference type="Gene3D" id="3.30.2020.30">
    <property type="match status" value="1"/>
</dbReference>
<dbReference type="InterPro" id="IPR038492">
    <property type="entry name" value="GBBH-like_N_sf"/>
</dbReference>
<dbReference type="GO" id="GO:0005524">
    <property type="term" value="F:ATP binding"/>
    <property type="evidence" value="ECO:0007669"/>
    <property type="project" value="UniProtKB-KW"/>
</dbReference>
<dbReference type="Pfam" id="PF01883">
    <property type="entry name" value="FeS_assembly_P"/>
    <property type="match status" value="1"/>
</dbReference>
<dbReference type="Gene3D" id="3.40.50.300">
    <property type="entry name" value="P-loop containing nucleotide triphosphate hydrolases"/>
    <property type="match status" value="1"/>
</dbReference>
<dbReference type="InterPro" id="IPR000808">
    <property type="entry name" value="Mrp-like_CS"/>
</dbReference>
<keyword evidence="3" id="KW-0067">ATP-binding</keyword>
<dbReference type="SUPFAM" id="SSF117916">
    <property type="entry name" value="Fe-S cluster assembly (FSCA) domain-like"/>
    <property type="match status" value="1"/>
</dbReference>
<dbReference type="GO" id="GO:0016226">
    <property type="term" value="P:iron-sulfur cluster assembly"/>
    <property type="evidence" value="ECO:0007669"/>
    <property type="project" value="InterPro"/>
</dbReference>
<dbReference type="InterPro" id="IPR044304">
    <property type="entry name" value="NUBPL-like"/>
</dbReference>
<keyword evidence="10" id="KW-1185">Reference proteome</keyword>
<comment type="similarity">
    <text evidence="6">Belongs to the Mrp/NBP35 ATP-binding proteins family.</text>
</comment>
<keyword evidence="2" id="KW-0547">Nucleotide-binding</keyword>
<evidence type="ECO:0000313" key="10">
    <source>
        <dbReference type="Proteomes" id="UP000224006"/>
    </source>
</evidence>
<feature type="compositionally biased region" description="Basic and acidic residues" evidence="7">
    <location>
        <begin position="196"/>
        <end position="216"/>
    </location>
</feature>
<dbReference type="RefSeq" id="XP_029220288.1">
    <property type="nucleotide sequence ID" value="XM_029362922.1"/>
</dbReference>
<evidence type="ECO:0000313" key="9">
    <source>
        <dbReference type="EMBL" id="PFH36279.1"/>
    </source>
</evidence>
<dbReference type="SUPFAM" id="SSF52540">
    <property type="entry name" value="P-loop containing nucleoside triphosphate hydrolases"/>
    <property type="match status" value="1"/>
</dbReference>
<evidence type="ECO:0000256" key="6">
    <source>
        <dbReference type="ARBA" id="ARBA00024036"/>
    </source>
</evidence>
<dbReference type="InterPro" id="IPR019591">
    <property type="entry name" value="Mrp/NBP35_ATP-bd"/>
</dbReference>
<evidence type="ECO:0000259" key="8">
    <source>
        <dbReference type="Pfam" id="PF01883"/>
    </source>
</evidence>
<dbReference type="VEuPathDB" id="ToxoDB:BESB_044710"/>
<dbReference type="InterPro" id="IPR034904">
    <property type="entry name" value="FSCA_dom_sf"/>
</dbReference>
<dbReference type="Proteomes" id="UP000224006">
    <property type="component" value="Chromosome III"/>
</dbReference>
<dbReference type="InterPro" id="IPR002744">
    <property type="entry name" value="MIP18-like"/>
</dbReference>
<dbReference type="STRING" id="94643.A0A2A9MEH7"/>
<dbReference type="Pfam" id="PF10609">
    <property type="entry name" value="ParA"/>
    <property type="match status" value="2"/>
</dbReference>
<dbReference type="PANTHER" id="PTHR42961">
    <property type="entry name" value="IRON-SULFUR PROTEIN NUBPL"/>
    <property type="match status" value="1"/>
</dbReference>
<keyword evidence="5" id="KW-0411">Iron-sulfur</keyword>
<dbReference type="PANTHER" id="PTHR42961:SF2">
    <property type="entry name" value="IRON-SULFUR PROTEIN NUBPL"/>
    <property type="match status" value="1"/>
</dbReference>
<feature type="compositionally biased region" description="Basic and acidic residues" evidence="7">
    <location>
        <begin position="243"/>
        <end position="254"/>
    </location>
</feature>
<evidence type="ECO:0000256" key="3">
    <source>
        <dbReference type="ARBA" id="ARBA00022840"/>
    </source>
</evidence>
<dbReference type="InterPro" id="IPR033756">
    <property type="entry name" value="YlxH/NBP35"/>
</dbReference>
<sequence length="624" mass="67474">MMNGACDGRDSTAGENASIDALTQANGCGSPGDTLRVQHLRDEVLDQLRAIIDPDLQKDIVSLGFVRDLDIDPHAGSVKFRLRLTTPACPVKDFFVSECKKRLLALDWANKADVELDSLKPVTAGEDGLKRVSFLLAVTSCKGGVGKSTVAVNLAFMLRRMGAQVGLLDADLYGPSLPVLLPLADTTIYFEDDGGERERDTALENPRRKRNADTRQTRSIAFEGPAANSATSVKTSADADSGDEAKPQPKLRPLEHNGVKVMSYGFIRNSGSQGFSALRGPFASSVIEQLLTGTAWGELDYLVIDFPPGTGDIHITLSQAAKIDACVVVTTPQTLSTADAERGVKMFNELGIATVCVVENMAHFVCDGCQKKHILFPGRQNVNQIADLAETPHVVHVPLDRRLSQILGNEACADNGSQTEPAECEVGTFPLVERLRNFPDDKVYSVFNELASVVVRELSTLRYGSHGPSVTVSGGSHVEIRIPRRMRRRHTDEPAKRWAPSVEDSESDVGRSAADASGPWEHEAVSVDVFTLPLRRVREACACDSCTDEGHGGGSRRRGAGPAKLGLAEVFHASNRSLIFVWTDGHQTSLSFQALERLVQEEDEIAGRESGSACLAGAHPELEW</sequence>
<dbReference type="GO" id="GO:0051539">
    <property type="term" value="F:4 iron, 4 sulfur cluster binding"/>
    <property type="evidence" value="ECO:0007669"/>
    <property type="project" value="TreeGrafter"/>
</dbReference>
<keyword evidence="4" id="KW-0408">Iron</keyword>
<evidence type="ECO:0000256" key="7">
    <source>
        <dbReference type="SAM" id="MobiDB-lite"/>
    </source>
</evidence>
<evidence type="ECO:0000256" key="1">
    <source>
        <dbReference type="ARBA" id="ARBA00022723"/>
    </source>
</evidence>
<reference evidence="9 10" key="1">
    <citation type="submission" date="2017-09" db="EMBL/GenBank/DDBJ databases">
        <title>Genome sequencing of Besnoitia besnoiti strain Bb-Ger1.</title>
        <authorList>
            <person name="Schares G."/>
            <person name="Venepally P."/>
            <person name="Lorenzi H.A."/>
        </authorList>
    </citation>
    <scope>NUCLEOTIDE SEQUENCE [LARGE SCALE GENOMIC DNA]</scope>
    <source>
        <strain evidence="9 10">Bb-Ger1</strain>
    </source>
</reference>